<evidence type="ECO:0000313" key="3">
    <source>
        <dbReference type="EMBL" id="GAA1086640.1"/>
    </source>
</evidence>
<keyword evidence="2" id="KW-0732">Signal</keyword>
<name>A0ABN1TI53_9ACTN</name>
<evidence type="ECO:0000313" key="4">
    <source>
        <dbReference type="Proteomes" id="UP001499987"/>
    </source>
</evidence>
<reference evidence="3 4" key="1">
    <citation type="journal article" date="2019" name="Int. J. Syst. Evol. Microbiol.">
        <title>The Global Catalogue of Microorganisms (GCM) 10K type strain sequencing project: providing services to taxonomists for standard genome sequencing and annotation.</title>
        <authorList>
            <consortium name="The Broad Institute Genomics Platform"/>
            <consortium name="The Broad Institute Genome Sequencing Center for Infectious Disease"/>
            <person name="Wu L."/>
            <person name="Ma J."/>
        </authorList>
    </citation>
    <scope>NUCLEOTIDE SEQUENCE [LARGE SCALE GENOMIC DNA]</scope>
    <source>
        <strain evidence="3 4">JCM 13002</strain>
    </source>
</reference>
<dbReference type="Proteomes" id="UP001499987">
    <property type="component" value="Unassembled WGS sequence"/>
</dbReference>
<dbReference type="EMBL" id="BAAALD010000028">
    <property type="protein sequence ID" value="GAA1086640.1"/>
    <property type="molecule type" value="Genomic_DNA"/>
</dbReference>
<feature type="compositionally biased region" description="Low complexity" evidence="1">
    <location>
        <begin position="26"/>
        <end position="47"/>
    </location>
</feature>
<evidence type="ECO:0000256" key="1">
    <source>
        <dbReference type="SAM" id="MobiDB-lite"/>
    </source>
</evidence>
<comment type="caution">
    <text evidence="3">The sequence shown here is derived from an EMBL/GenBank/DDBJ whole genome shotgun (WGS) entry which is preliminary data.</text>
</comment>
<accession>A0ABN1TI53</accession>
<feature type="chain" id="PRO_5047120985" description="YtkA-like domain-containing protein" evidence="2">
    <location>
        <begin position="18"/>
        <end position="300"/>
    </location>
</feature>
<evidence type="ECO:0000256" key="2">
    <source>
        <dbReference type="SAM" id="SignalP"/>
    </source>
</evidence>
<keyword evidence="4" id="KW-1185">Reference proteome</keyword>
<proteinExistence type="predicted"/>
<organism evidence="3 4">
    <name type="scientific">Kitasatospora arboriphila</name>
    <dbReference type="NCBI Taxonomy" id="258052"/>
    <lineage>
        <taxon>Bacteria</taxon>
        <taxon>Bacillati</taxon>
        <taxon>Actinomycetota</taxon>
        <taxon>Actinomycetes</taxon>
        <taxon>Kitasatosporales</taxon>
        <taxon>Streptomycetaceae</taxon>
        <taxon>Kitasatospora</taxon>
    </lineage>
</organism>
<feature type="signal peptide" evidence="2">
    <location>
        <begin position="1"/>
        <end position="17"/>
    </location>
</feature>
<evidence type="ECO:0008006" key="5">
    <source>
        <dbReference type="Google" id="ProtNLM"/>
    </source>
</evidence>
<gene>
    <name evidence="3" type="ORF">GCM10009663_32850</name>
</gene>
<protein>
    <recommendedName>
        <fullName evidence="5">YtkA-like domain-containing protein</fullName>
    </recommendedName>
</protein>
<sequence>MLAAALLALALTGCGSAASGDGMSGMDHGSGGHAHATASGAAGTGDTTGHDMPGHDAGGHEAAAGDGLAAEQGGYRLDLAAAELPGGSPAELRFTVAGPDGARLTAFQPEQTKPMHFYAIRSDLTGFQHLHPAMAADGTWTAPLAGLRPGSWRVYASFVPDAGPGKGAGLVLSRPVTVPGTAADTPLPAAAATTTVDGYTLTVAGTPTAGTATELKVTVSKDGRPVTDLQPYLDTFAHLTAFHAGDQAFAHLHPQAARGAAGGPELTFHAELPKPGDWRLHLQFQTGGTLHTAALTLRAA</sequence>
<feature type="compositionally biased region" description="Basic and acidic residues" evidence="1">
    <location>
        <begin position="48"/>
        <end position="59"/>
    </location>
</feature>
<feature type="region of interest" description="Disordered" evidence="1">
    <location>
        <begin position="26"/>
        <end position="63"/>
    </location>
</feature>